<reference evidence="2 3" key="1">
    <citation type="submission" date="2019-07" db="EMBL/GenBank/DDBJ databases">
        <title>Genome sequencing of KACC 19320.</title>
        <authorList>
            <person name="Heo J."/>
            <person name="Kim S.-J."/>
            <person name="Kim J.-S."/>
            <person name="Hong S.-B."/>
            <person name="Kwon S.-W."/>
        </authorList>
    </citation>
    <scope>NUCLEOTIDE SEQUENCE [LARGE SCALE GENOMIC DNA]</scope>
    <source>
        <strain evidence="2 3">KACC 19320</strain>
    </source>
</reference>
<sequence length="444" mass="52380">MENEVKDDENLRGRNWFIQVNYYYETHNSEGLQVSNVSQEEWKNGLTQRIKSIISERDSVAWIFHSKDILKDGMPKPLHCHILFMFKNARYQNSLMKDFGITRKENCKPVRAKSSVARYLTHRTSQAMDDGKYQYNVDEVQTINCDYTELIKHTTDKKQEQANLDEFIASLDVDIQNGRYWREAHQALKEMYGAIRGEKYWHTYKKRFEDDYKEYLYYKARDFERHGRELTTVFAWSKETGVGKSQLMAAMAYALTDRVHKIPPHGKGKTYDFAGMYEGEIASIMNEAEGKALDNKEFLGLADRFEFTAVNSRNFDKYWLALFLFITATESYDEFVTALLPKFDESDDFEKRQLKRREIMRRLPWEIVCTKTGRYQARYEIKKLDERTYERFTVAIIDCEDVRKGSDEIAKAALKALEVIGAETMIKTEKDFAFLKEKIKEIED</sequence>
<evidence type="ECO:0000313" key="2">
    <source>
        <dbReference type="EMBL" id="QDK70164.1"/>
    </source>
</evidence>
<gene>
    <name evidence="2" type="ORF">FLP15_01945</name>
</gene>
<dbReference type="AlphaFoldDB" id="A0A514Z6E5"/>
<dbReference type="Gene3D" id="3.40.1310.30">
    <property type="match status" value="1"/>
</dbReference>
<dbReference type="Proteomes" id="UP000315128">
    <property type="component" value="Chromosome"/>
</dbReference>
<dbReference type="RefSeq" id="WP_142765795.1">
    <property type="nucleotide sequence ID" value="NZ_CP041356.1"/>
</dbReference>
<keyword evidence="3" id="KW-1185">Reference proteome</keyword>
<accession>A0A514Z6E5</accession>
<dbReference type="KEGG" id="lack:FLP15_01945"/>
<dbReference type="InterPro" id="IPR002631">
    <property type="entry name" value="Plasmid_rep_OBD"/>
</dbReference>
<protein>
    <recommendedName>
        <fullName evidence="1">Plasmid replication protein origin binding domain-containing protein</fullName>
    </recommendedName>
</protein>
<evidence type="ECO:0000313" key="3">
    <source>
        <dbReference type="Proteomes" id="UP000315128"/>
    </source>
</evidence>
<name>A0A514Z6E5_9LACT</name>
<dbReference type="Pfam" id="PF01719">
    <property type="entry name" value="Rep_OBD"/>
    <property type="match status" value="1"/>
</dbReference>
<evidence type="ECO:0000259" key="1">
    <source>
        <dbReference type="Pfam" id="PF01719"/>
    </source>
</evidence>
<proteinExistence type="predicted"/>
<feature type="domain" description="Plasmid replication protein origin binding" evidence="1">
    <location>
        <begin position="50"/>
        <end position="144"/>
    </location>
</feature>
<dbReference type="EMBL" id="CP041356">
    <property type="protein sequence ID" value="QDK70164.1"/>
    <property type="molecule type" value="Genomic_DNA"/>
</dbReference>
<dbReference type="OrthoDB" id="2211074at2"/>
<organism evidence="2 3">
    <name type="scientific">Lactococcus protaetiae</name>
    <dbReference type="NCBI Taxonomy" id="2592653"/>
    <lineage>
        <taxon>Bacteria</taxon>
        <taxon>Bacillati</taxon>
        <taxon>Bacillota</taxon>
        <taxon>Bacilli</taxon>
        <taxon>Lactobacillales</taxon>
        <taxon>Streptococcaceae</taxon>
        <taxon>Lactococcus</taxon>
    </lineage>
</organism>